<dbReference type="OrthoDB" id="9978016at2759"/>
<protein>
    <recommendedName>
        <fullName evidence="6">PAS domain-containing protein</fullName>
    </recommendedName>
</protein>
<dbReference type="InterPro" id="IPR035965">
    <property type="entry name" value="PAS-like_dom_sf"/>
</dbReference>
<feature type="domain" description="PAS" evidence="6">
    <location>
        <begin position="119"/>
        <end position="186"/>
    </location>
</feature>
<feature type="region of interest" description="Disordered" evidence="5">
    <location>
        <begin position="550"/>
        <end position="569"/>
    </location>
</feature>
<evidence type="ECO:0000256" key="2">
    <source>
        <dbReference type="ARBA" id="ARBA00023015"/>
    </source>
</evidence>
<dbReference type="PANTHER" id="PTHR23043">
    <property type="entry name" value="HYPOXIA-INDUCIBLE FACTOR 1 ALPHA"/>
    <property type="match status" value="1"/>
</dbReference>
<evidence type="ECO:0000313" key="7">
    <source>
        <dbReference type="EMBL" id="CAD7623256.1"/>
    </source>
</evidence>
<feature type="compositionally biased region" description="Polar residues" evidence="5">
    <location>
        <begin position="693"/>
        <end position="702"/>
    </location>
</feature>
<dbReference type="SUPFAM" id="SSF55785">
    <property type="entry name" value="PYP-like sensor domain (PAS domain)"/>
    <property type="match status" value="1"/>
</dbReference>
<sequence length="787" mass="87420">MQVIYQAVVEAPLQTRRRQQIELREDLLIHGDSVYDIIEKQDHQTIQTELMRTPNPLSLAPDTRIFLCRMNVSRNARRQMRFGDQKVVLIEGHFVSFLPLCSRNEPVFLATCTPVAMPETRECVVQGSTNVFTSIHSMDMKFIHLDRNGEFHLGYNKSSVQGLSWYDFVHWEHLREAQSKHRLITQSEQERSCILLLRLQTNANSWIWVHVVLQVKDSNDSSQQPVIVCTNQVLSEREATVMRANSWLYQFYSLHSKMHYGLAYEAHTTRLPTYYPTPTPTVMSHAYHHHHNHHHSHPSPVSAGGGDAAAVPIHSVPYHIHSAITPLNGTPGHRHPHHPQAVLQCSPQAGSLPYPSIVAAVNASAQTITDNEVHKHTNTAKRSHSPQMTSQTEQTHEETESPEPPAKRLSLNHHNLPPPPSSSYHHPRASTFTYPTSMFGTGGFTASSMTSVSELGSVVPSYYGGPQVLASVPYHTQIGHHFRNQSKMSLFDESDNCFDQTIGATNAEDVSNLITFSSPAYLKYTSGLMSYPYPDLPDRDLEKVRSPESIVSTTSDYGSMTSQSPPSAFDKPYKKDSLALLTSNTISYNTNSNINANNTANNSQQLYQSLKSNWGSTPIYTDLSISRPSQVIHNQMDKDLEAMDHRFTFPNVIWGYNTDNSSISQSLSSAFNMDTNSLQLSQQYFNELRNSKSDQMNQNDGTHATHGAHIPHPTSLVSAPHSGQESDLQPQTATTADIPSQSSSPVSTETVSAVEMSSSSHGVGRAVGYGGISKAERSTGATAQDST</sequence>
<dbReference type="InterPro" id="IPR000014">
    <property type="entry name" value="PAS"/>
</dbReference>
<dbReference type="FunFam" id="3.30.450.20:FF:000081">
    <property type="entry name" value="Dysfusion, isoform B"/>
    <property type="match status" value="1"/>
</dbReference>
<evidence type="ECO:0000256" key="1">
    <source>
        <dbReference type="ARBA" id="ARBA00004123"/>
    </source>
</evidence>
<dbReference type="GO" id="GO:0000981">
    <property type="term" value="F:DNA-binding transcription factor activity, RNA polymerase II-specific"/>
    <property type="evidence" value="ECO:0007669"/>
    <property type="project" value="TreeGrafter"/>
</dbReference>
<dbReference type="GO" id="GO:0005634">
    <property type="term" value="C:nucleus"/>
    <property type="evidence" value="ECO:0007669"/>
    <property type="project" value="UniProtKB-SubCell"/>
</dbReference>
<keyword evidence="3" id="KW-0804">Transcription</keyword>
<evidence type="ECO:0000256" key="5">
    <source>
        <dbReference type="SAM" id="MobiDB-lite"/>
    </source>
</evidence>
<dbReference type="Gene3D" id="3.30.450.20">
    <property type="entry name" value="PAS domain"/>
    <property type="match status" value="1"/>
</dbReference>
<dbReference type="Proteomes" id="UP000759131">
    <property type="component" value="Unassembled WGS sequence"/>
</dbReference>
<name>A0A7R9PWE7_9ACAR</name>
<keyword evidence="4" id="KW-0539">Nucleus</keyword>
<dbReference type="EMBL" id="OC856129">
    <property type="protein sequence ID" value="CAD7623256.1"/>
    <property type="molecule type" value="Genomic_DNA"/>
</dbReference>
<comment type="subcellular location">
    <subcellularLocation>
        <location evidence="1">Nucleus</location>
    </subcellularLocation>
</comment>
<feature type="region of interest" description="Disordered" evidence="5">
    <location>
        <begin position="287"/>
        <end position="309"/>
    </location>
</feature>
<evidence type="ECO:0000313" key="8">
    <source>
        <dbReference type="Proteomes" id="UP000759131"/>
    </source>
</evidence>
<dbReference type="SMART" id="SM00091">
    <property type="entry name" value="PAS"/>
    <property type="match status" value="1"/>
</dbReference>
<dbReference type="PANTHER" id="PTHR23043:SF39">
    <property type="entry name" value="DYSFUSION, ISOFORM D"/>
    <property type="match status" value="1"/>
</dbReference>
<feature type="region of interest" description="Disordered" evidence="5">
    <location>
        <begin position="692"/>
        <end position="787"/>
    </location>
</feature>
<feature type="region of interest" description="Disordered" evidence="5">
    <location>
        <begin position="375"/>
        <end position="429"/>
    </location>
</feature>
<evidence type="ECO:0000256" key="3">
    <source>
        <dbReference type="ARBA" id="ARBA00023163"/>
    </source>
</evidence>
<dbReference type="EMBL" id="CAJPIZ010001554">
    <property type="protein sequence ID" value="CAG2103686.1"/>
    <property type="molecule type" value="Genomic_DNA"/>
</dbReference>
<evidence type="ECO:0000256" key="4">
    <source>
        <dbReference type="ARBA" id="ARBA00023242"/>
    </source>
</evidence>
<dbReference type="GO" id="GO:0010557">
    <property type="term" value="P:positive regulation of macromolecule biosynthetic process"/>
    <property type="evidence" value="ECO:0007669"/>
    <property type="project" value="UniProtKB-ARBA"/>
</dbReference>
<evidence type="ECO:0000259" key="6">
    <source>
        <dbReference type="SMART" id="SM00091"/>
    </source>
</evidence>
<proteinExistence type="predicted"/>
<dbReference type="GO" id="GO:0000977">
    <property type="term" value="F:RNA polymerase II transcription regulatory region sequence-specific DNA binding"/>
    <property type="evidence" value="ECO:0007669"/>
    <property type="project" value="TreeGrafter"/>
</dbReference>
<dbReference type="CDD" id="cd00130">
    <property type="entry name" value="PAS"/>
    <property type="match status" value="1"/>
</dbReference>
<accession>A0A7R9PWE7</accession>
<organism evidence="7">
    <name type="scientific">Medioppia subpectinata</name>
    <dbReference type="NCBI Taxonomy" id="1979941"/>
    <lineage>
        <taxon>Eukaryota</taxon>
        <taxon>Metazoa</taxon>
        <taxon>Ecdysozoa</taxon>
        <taxon>Arthropoda</taxon>
        <taxon>Chelicerata</taxon>
        <taxon>Arachnida</taxon>
        <taxon>Acari</taxon>
        <taxon>Acariformes</taxon>
        <taxon>Sarcoptiformes</taxon>
        <taxon>Oribatida</taxon>
        <taxon>Brachypylina</taxon>
        <taxon>Oppioidea</taxon>
        <taxon>Oppiidae</taxon>
        <taxon>Medioppia</taxon>
    </lineage>
</organism>
<feature type="compositionally biased region" description="Basic residues" evidence="5">
    <location>
        <begin position="287"/>
        <end position="297"/>
    </location>
</feature>
<keyword evidence="8" id="KW-1185">Reference proteome</keyword>
<keyword evidence="2" id="KW-0805">Transcription regulation</keyword>
<reference evidence="7" key="1">
    <citation type="submission" date="2020-11" db="EMBL/GenBank/DDBJ databases">
        <authorList>
            <person name="Tran Van P."/>
        </authorList>
    </citation>
    <scope>NUCLEOTIDE SEQUENCE</scope>
</reference>
<dbReference type="Pfam" id="PF14598">
    <property type="entry name" value="PAS_11"/>
    <property type="match status" value="1"/>
</dbReference>
<dbReference type="AlphaFoldDB" id="A0A7R9PWE7"/>
<feature type="compositionally biased region" description="Polar residues" evidence="5">
    <location>
        <begin position="550"/>
        <end position="566"/>
    </location>
</feature>
<feature type="compositionally biased region" description="Polar residues" evidence="5">
    <location>
        <begin position="715"/>
        <end position="761"/>
    </location>
</feature>
<gene>
    <name evidence="7" type="ORF">OSB1V03_LOCUS3713</name>
</gene>